<evidence type="ECO:0000256" key="1">
    <source>
        <dbReference type="SAM" id="MobiDB-lite"/>
    </source>
</evidence>
<dbReference type="InterPro" id="IPR039249">
    <property type="entry name" value="GPATCH11"/>
</dbReference>
<keyword evidence="4" id="KW-1185">Reference proteome</keyword>
<proteinExistence type="predicted"/>
<evidence type="ECO:0000259" key="2">
    <source>
        <dbReference type="PROSITE" id="PS50174"/>
    </source>
</evidence>
<sequence length="432" mass="50017">MASGSESEEDYMSAEFLASLGDVKPGVSKSREHRRQLKLHEKREGMLSTKVPKKSELEKAKRDEVLAKPISSESKGFALLAKMGYKPGMKLGVQKDGMSNGLAEPLPLDLKTNRTGLGHEAEEEKQRKDRVEAHMKHMKERAAMHNVLVGDFRKRKRNQDEYKIIIGDIMKSRKACHELDTRNELALPTEDWHWPIYRERKAADDPLASTSRVPRRRDLPFSDDDEDHQHDDEDATYVYANGKPAPKEERLRELPLEQLDEKLRSITEHLRAMHLYCVCVMAPYARPNFEPKNSEEFIQWRRDHNEAMTNDRKERRLEMLVFEKRLMEHIKTKYAAQFPATETLIMGYIESLWAEIKEFNESAPKTNKALQVIESSPAKKSPHQVRKASSGDRKNSCNSPEKNANYIEIDPSRLRFPRFSASPKSKLFFDEE</sequence>
<dbReference type="InterPro" id="IPR000467">
    <property type="entry name" value="G_patch_dom"/>
</dbReference>
<dbReference type="GO" id="GO:0003676">
    <property type="term" value="F:nucleic acid binding"/>
    <property type="evidence" value="ECO:0007669"/>
    <property type="project" value="InterPro"/>
</dbReference>
<comment type="caution">
    <text evidence="3">The sequence shown here is derived from an EMBL/GenBank/DDBJ whole genome shotgun (WGS) entry which is preliminary data.</text>
</comment>
<feature type="domain" description="G-patch" evidence="2">
    <location>
        <begin position="72"/>
        <end position="122"/>
    </location>
</feature>
<evidence type="ECO:0000313" key="4">
    <source>
        <dbReference type="Proteomes" id="UP001175271"/>
    </source>
</evidence>
<dbReference type="PANTHER" id="PTHR21032">
    <property type="entry name" value="G PATCH DOMAIN-CONTAINING PROTEIN 11"/>
    <property type="match status" value="1"/>
</dbReference>
<dbReference type="PROSITE" id="PS50174">
    <property type="entry name" value="G_PATCH"/>
    <property type="match status" value="1"/>
</dbReference>
<dbReference type="AlphaFoldDB" id="A0AA39HRA4"/>
<dbReference type="PANTHER" id="PTHR21032:SF0">
    <property type="entry name" value="G PATCH DOMAIN-CONTAINING PROTEIN 11"/>
    <property type="match status" value="1"/>
</dbReference>
<reference evidence="3" key="1">
    <citation type="submission" date="2023-06" db="EMBL/GenBank/DDBJ databases">
        <title>Genomic analysis of the entomopathogenic nematode Steinernema hermaphroditum.</title>
        <authorList>
            <person name="Schwarz E.M."/>
            <person name="Heppert J.K."/>
            <person name="Baniya A."/>
            <person name="Schwartz H.T."/>
            <person name="Tan C.-H."/>
            <person name="Antoshechkin I."/>
            <person name="Sternberg P.W."/>
            <person name="Goodrich-Blair H."/>
            <person name="Dillman A.R."/>
        </authorList>
    </citation>
    <scope>NUCLEOTIDE SEQUENCE</scope>
    <source>
        <strain evidence="3">PS9179</strain>
        <tissue evidence="3">Whole animal</tissue>
    </source>
</reference>
<name>A0AA39HRA4_9BILA</name>
<dbReference type="SMART" id="SM00443">
    <property type="entry name" value="G_patch"/>
    <property type="match status" value="1"/>
</dbReference>
<gene>
    <name evidence="3" type="ORF">QR680_004533</name>
</gene>
<feature type="region of interest" description="Disordered" evidence="1">
    <location>
        <begin position="104"/>
        <end position="128"/>
    </location>
</feature>
<feature type="region of interest" description="Disordered" evidence="1">
    <location>
        <begin position="24"/>
        <end position="60"/>
    </location>
</feature>
<feature type="compositionally biased region" description="Basic and acidic residues" evidence="1">
    <location>
        <begin position="117"/>
        <end position="128"/>
    </location>
</feature>
<dbReference type="EMBL" id="JAUCMV010000003">
    <property type="protein sequence ID" value="KAK0409419.1"/>
    <property type="molecule type" value="Genomic_DNA"/>
</dbReference>
<dbReference type="Proteomes" id="UP001175271">
    <property type="component" value="Unassembled WGS sequence"/>
</dbReference>
<organism evidence="3 4">
    <name type="scientific">Steinernema hermaphroditum</name>
    <dbReference type="NCBI Taxonomy" id="289476"/>
    <lineage>
        <taxon>Eukaryota</taxon>
        <taxon>Metazoa</taxon>
        <taxon>Ecdysozoa</taxon>
        <taxon>Nematoda</taxon>
        <taxon>Chromadorea</taxon>
        <taxon>Rhabditida</taxon>
        <taxon>Tylenchina</taxon>
        <taxon>Panagrolaimomorpha</taxon>
        <taxon>Strongyloidoidea</taxon>
        <taxon>Steinernematidae</taxon>
        <taxon>Steinernema</taxon>
    </lineage>
</organism>
<feature type="region of interest" description="Disordered" evidence="1">
    <location>
        <begin position="375"/>
        <end position="404"/>
    </location>
</feature>
<protein>
    <recommendedName>
        <fullName evidence="2">G-patch domain-containing protein</fullName>
    </recommendedName>
</protein>
<evidence type="ECO:0000313" key="3">
    <source>
        <dbReference type="EMBL" id="KAK0409419.1"/>
    </source>
</evidence>
<dbReference type="Pfam" id="PF01585">
    <property type="entry name" value="G-patch"/>
    <property type="match status" value="1"/>
</dbReference>
<accession>A0AA39HRA4</accession>
<feature type="region of interest" description="Disordered" evidence="1">
    <location>
        <begin position="204"/>
        <end position="234"/>
    </location>
</feature>
<dbReference type="GO" id="GO:0000776">
    <property type="term" value="C:kinetochore"/>
    <property type="evidence" value="ECO:0007669"/>
    <property type="project" value="TreeGrafter"/>
</dbReference>